<gene>
    <name evidence="11" type="ORF">TSOC_007173</name>
</gene>
<evidence type="ECO:0000256" key="1">
    <source>
        <dbReference type="ARBA" id="ARBA00004141"/>
    </source>
</evidence>
<feature type="region of interest" description="Disordered" evidence="10">
    <location>
        <begin position="1"/>
        <end position="57"/>
    </location>
</feature>
<comment type="caution">
    <text evidence="11">The sequence shown here is derived from an EMBL/GenBank/DDBJ whole genome shotgun (WGS) entry which is preliminary data.</text>
</comment>
<evidence type="ECO:0000256" key="9">
    <source>
        <dbReference type="RuleBase" id="RU000488"/>
    </source>
</evidence>
<dbReference type="Proteomes" id="UP000236333">
    <property type="component" value="Unassembled WGS sequence"/>
</dbReference>
<evidence type="ECO:0000256" key="4">
    <source>
        <dbReference type="ARBA" id="ARBA00022692"/>
    </source>
</evidence>
<evidence type="ECO:0000256" key="5">
    <source>
        <dbReference type="ARBA" id="ARBA00022737"/>
    </source>
</evidence>
<keyword evidence="3 9" id="KW-0813">Transport</keyword>
<evidence type="ECO:0000256" key="7">
    <source>
        <dbReference type="ARBA" id="ARBA00023136"/>
    </source>
</evidence>
<dbReference type="PANTHER" id="PTHR45618">
    <property type="entry name" value="MITOCHONDRIAL DICARBOXYLATE CARRIER-RELATED"/>
    <property type="match status" value="1"/>
</dbReference>
<dbReference type="InterPro" id="IPR050391">
    <property type="entry name" value="Mito_Metabolite_Transporter"/>
</dbReference>
<feature type="repeat" description="Solcar" evidence="8">
    <location>
        <begin position="184"/>
        <end position="269"/>
    </location>
</feature>
<keyword evidence="4 8" id="KW-0812">Transmembrane</keyword>
<dbReference type="Gene3D" id="1.50.40.10">
    <property type="entry name" value="Mitochondrial carrier domain"/>
    <property type="match status" value="1"/>
</dbReference>
<comment type="similarity">
    <text evidence="2 9">Belongs to the mitochondrial carrier (TC 2.A.29) family.</text>
</comment>
<keyword evidence="12" id="KW-1185">Reference proteome</keyword>
<feature type="compositionally biased region" description="Low complexity" evidence="10">
    <location>
        <begin position="9"/>
        <end position="24"/>
    </location>
</feature>
<dbReference type="PROSITE" id="PS50920">
    <property type="entry name" value="SOLCAR"/>
    <property type="match status" value="1"/>
</dbReference>
<dbReference type="Pfam" id="PF00153">
    <property type="entry name" value="Mito_carr"/>
    <property type="match status" value="2"/>
</dbReference>
<keyword evidence="5" id="KW-0677">Repeat</keyword>
<evidence type="ECO:0000256" key="10">
    <source>
        <dbReference type="SAM" id="MobiDB-lite"/>
    </source>
</evidence>
<protein>
    <submittedName>
        <fullName evidence="11">Mitochondrial uncoupling protein 3</fullName>
    </submittedName>
</protein>
<keyword evidence="6" id="KW-1133">Transmembrane helix</keyword>
<name>A0A2J8A1U8_9CHLO</name>
<dbReference type="AlphaFoldDB" id="A0A2J8A1U8"/>
<sequence>MTASPNPKPAMGASSPPKAPSSLSYLRVQGGGGGAACSLQPRPKPSKHHARVLGLRPPHTTDTVTLLELLEPTELTYGHQSSGGMRLGLYGPCREAVSALASPGGKRGDAGGMGVKIGAGIISGALAAAVTNPTELIKTRLQAKDNQARSTLDAVRQVLRQDGTVATYDSCKREVMGATGWGGDSLATQFAASSGAGLVTTTMTNPADVIKTRMFVAGGALKRTIPETIIEVYRADGLAGYFKGWTANYARLGPQTVITFMASEALRTALGLQGL</sequence>
<evidence type="ECO:0000313" key="12">
    <source>
        <dbReference type="Proteomes" id="UP000236333"/>
    </source>
</evidence>
<dbReference type="EMBL" id="PGGS01000234">
    <property type="protein sequence ID" value="PNH06480.1"/>
    <property type="molecule type" value="Genomic_DNA"/>
</dbReference>
<organism evidence="11 12">
    <name type="scientific">Tetrabaena socialis</name>
    <dbReference type="NCBI Taxonomy" id="47790"/>
    <lineage>
        <taxon>Eukaryota</taxon>
        <taxon>Viridiplantae</taxon>
        <taxon>Chlorophyta</taxon>
        <taxon>core chlorophytes</taxon>
        <taxon>Chlorophyceae</taxon>
        <taxon>CS clade</taxon>
        <taxon>Chlamydomonadales</taxon>
        <taxon>Tetrabaenaceae</taxon>
        <taxon>Tetrabaena</taxon>
    </lineage>
</organism>
<keyword evidence="7 8" id="KW-0472">Membrane</keyword>
<dbReference type="InterPro" id="IPR023395">
    <property type="entry name" value="MCP_dom_sf"/>
</dbReference>
<comment type="subcellular location">
    <subcellularLocation>
        <location evidence="1">Membrane</location>
        <topology evidence="1">Multi-pass membrane protein</topology>
    </subcellularLocation>
</comment>
<dbReference type="InterPro" id="IPR018108">
    <property type="entry name" value="MCP_transmembrane"/>
</dbReference>
<evidence type="ECO:0000256" key="8">
    <source>
        <dbReference type="PROSITE-ProRule" id="PRU00282"/>
    </source>
</evidence>
<accession>A0A2J8A1U8</accession>
<dbReference type="OrthoDB" id="6703404at2759"/>
<evidence type="ECO:0000256" key="2">
    <source>
        <dbReference type="ARBA" id="ARBA00006375"/>
    </source>
</evidence>
<dbReference type="SUPFAM" id="SSF103506">
    <property type="entry name" value="Mitochondrial carrier"/>
    <property type="match status" value="1"/>
</dbReference>
<evidence type="ECO:0000256" key="3">
    <source>
        <dbReference type="ARBA" id="ARBA00022448"/>
    </source>
</evidence>
<evidence type="ECO:0000313" key="11">
    <source>
        <dbReference type="EMBL" id="PNH06480.1"/>
    </source>
</evidence>
<proteinExistence type="inferred from homology"/>
<dbReference type="GO" id="GO:0016020">
    <property type="term" value="C:membrane"/>
    <property type="evidence" value="ECO:0007669"/>
    <property type="project" value="UniProtKB-SubCell"/>
</dbReference>
<evidence type="ECO:0000256" key="6">
    <source>
        <dbReference type="ARBA" id="ARBA00022989"/>
    </source>
</evidence>
<reference evidence="11 12" key="1">
    <citation type="journal article" date="2017" name="Mol. Biol. Evol.">
        <title>The 4-celled Tetrabaena socialis nuclear genome reveals the essential components for genetic control of cell number at the origin of multicellularity in the volvocine lineage.</title>
        <authorList>
            <person name="Featherston J."/>
            <person name="Arakaki Y."/>
            <person name="Hanschen E.R."/>
            <person name="Ferris P.J."/>
            <person name="Michod R.E."/>
            <person name="Olson B.J.S.C."/>
            <person name="Nozaki H."/>
            <person name="Durand P.M."/>
        </authorList>
    </citation>
    <scope>NUCLEOTIDE SEQUENCE [LARGE SCALE GENOMIC DNA]</scope>
    <source>
        <strain evidence="11 12">NIES-571</strain>
    </source>
</reference>